<evidence type="ECO:0000256" key="1">
    <source>
        <dbReference type="SAM" id="MobiDB-lite"/>
    </source>
</evidence>
<sequence>MAGMSENKCSPRDITVKQNPTGTKVQGKPEFQVTVQCLPLSSGQREISMQRIPRSGEYPPNVLVVNGGNNLSLRVHSSPHFRAMSSVMPGIPIEGF</sequence>
<evidence type="ECO:0000313" key="2">
    <source>
        <dbReference type="EMBL" id="KAL0330562.1"/>
    </source>
</evidence>
<accession>A0AAW2MGY8</accession>
<name>A0AAW2MGY8_SESRA</name>
<comment type="caution">
    <text evidence="2">The sequence shown here is derived from an EMBL/GenBank/DDBJ whole genome shotgun (WGS) entry which is preliminary data.</text>
</comment>
<gene>
    <name evidence="2" type="ORF">Sradi_5042900</name>
</gene>
<dbReference type="AlphaFoldDB" id="A0AAW2MGY8"/>
<organism evidence="2">
    <name type="scientific">Sesamum radiatum</name>
    <name type="common">Black benniseed</name>
    <dbReference type="NCBI Taxonomy" id="300843"/>
    <lineage>
        <taxon>Eukaryota</taxon>
        <taxon>Viridiplantae</taxon>
        <taxon>Streptophyta</taxon>
        <taxon>Embryophyta</taxon>
        <taxon>Tracheophyta</taxon>
        <taxon>Spermatophyta</taxon>
        <taxon>Magnoliopsida</taxon>
        <taxon>eudicotyledons</taxon>
        <taxon>Gunneridae</taxon>
        <taxon>Pentapetalae</taxon>
        <taxon>asterids</taxon>
        <taxon>lamiids</taxon>
        <taxon>Lamiales</taxon>
        <taxon>Pedaliaceae</taxon>
        <taxon>Sesamum</taxon>
    </lineage>
</organism>
<reference evidence="2" key="2">
    <citation type="journal article" date="2024" name="Plant">
        <title>Genomic evolution and insights into agronomic trait innovations of Sesamum species.</title>
        <authorList>
            <person name="Miao H."/>
            <person name="Wang L."/>
            <person name="Qu L."/>
            <person name="Liu H."/>
            <person name="Sun Y."/>
            <person name="Le M."/>
            <person name="Wang Q."/>
            <person name="Wei S."/>
            <person name="Zheng Y."/>
            <person name="Lin W."/>
            <person name="Duan Y."/>
            <person name="Cao H."/>
            <person name="Xiong S."/>
            <person name="Wang X."/>
            <person name="Wei L."/>
            <person name="Li C."/>
            <person name="Ma Q."/>
            <person name="Ju M."/>
            <person name="Zhao R."/>
            <person name="Li G."/>
            <person name="Mu C."/>
            <person name="Tian Q."/>
            <person name="Mei H."/>
            <person name="Zhang T."/>
            <person name="Gao T."/>
            <person name="Zhang H."/>
        </authorList>
    </citation>
    <scope>NUCLEOTIDE SEQUENCE</scope>
    <source>
        <strain evidence="2">G02</strain>
    </source>
</reference>
<feature type="region of interest" description="Disordered" evidence="1">
    <location>
        <begin position="1"/>
        <end position="27"/>
    </location>
</feature>
<reference evidence="2" key="1">
    <citation type="submission" date="2020-06" db="EMBL/GenBank/DDBJ databases">
        <authorList>
            <person name="Li T."/>
            <person name="Hu X."/>
            <person name="Zhang T."/>
            <person name="Song X."/>
            <person name="Zhang H."/>
            <person name="Dai N."/>
            <person name="Sheng W."/>
            <person name="Hou X."/>
            <person name="Wei L."/>
        </authorList>
    </citation>
    <scope>NUCLEOTIDE SEQUENCE</scope>
    <source>
        <strain evidence="2">G02</strain>
        <tissue evidence="2">Leaf</tissue>
    </source>
</reference>
<dbReference type="EMBL" id="JACGWJ010000022">
    <property type="protein sequence ID" value="KAL0330562.1"/>
    <property type="molecule type" value="Genomic_DNA"/>
</dbReference>
<proteinExistence type="predicted"/>
<protein>
    <submittedName>
        <fullName evidence="2">Uncharacterized protein</fullName>
    </submittedName>
</protein>